<dbReference type="InterPro" id="IPR003599">
    <property type="entry name" value="Ig_sub"/>
</dbReference>
<keyword evidence="8" id="KW-1133">Transmembrane helix</keyword>
<evidence type="ECO:0000256" key="6">
    <source>
        <dbReference type="ARBA" id="ARBA00023157"/>
    </source>
</evidence>
<dbReference type="InterPro" id="IPR052051">
    <property type="entry name" value="TCR_complex_component"/>
</dbReference>
<keyword evidence="2" id="KW-1003">Cell membrane</keyword>
<dbReference type="Pfam" id="PF07686">
    <property type="entry name" value="V-set"/>
    <property type="match status" value="1"/>
</dbReference>
<dbReference type="SMART" id="SM00406">
    <property type="entry name" value="IGv"/>
    <property type="match status" value="1"/>
</dbReference>
<evidence type="ECO:0000256" key="3">
    <source>
        <dbReference type="ARBA" id="ARBA00022729"/>
    </source>
</evidence>
<feature type="chain" id="PRO_5047246264" description="Ig-like domain-containing protein" evidence="9">
    <location>
        <begin position="20"/>
        <end position="208"/>
    </location>
</feature>
<evidence type="ECO:0000313" key="11">
    <source>
        <dbReference type="EMBL" id="KAK6487205.1"/>
    </source>
</evidence>
<dbReference type="InterPro" id="IPR007110">
    <property type="entry name" value="Ig-like_dom"/>
</dbReference>
<sequence>MNRLFLFNVLFCIAYEIPAQLIVQPHLSVTAQLGESVTLECSVLRTEHKHSTLTWFKQVIGQPPRYILTDDGQADATFYDEFKDKTRFKMTRNERNLNLIILKTESSDMAIYYCAALEGSRVLFGNGTLLLLKGIESRGRIIQSPISESVQSYYCAVMTCGEISNGNGTKEESTDNNQNMRILVILSFARSGCLVIAIPIIIMFLRRE</sequence>
<evidence type="ECO:0000256" key="4">
    <source>
        <dbReference type="ARBA" id="ARBA00022859"/>
    </source>
</evidence>
<evidence type="ECO:0000313" key="12">
    <source>
        <dbReference type="Proteomes" id="UP001369086"/>
    </source>
</evidence>
<dbReference type="InterPro" id="IPR013783">
    <property type="entry name" value="Ig-like_fold"/>
</dbReference>
<organism evidence="11 12">
    <name type="scientific">Huso huso</name>
    <name type="common">Beluga</name>
    <name type="synonym">Acipenser huso</name>
    <dbReference type="NCBI Taxonomy" id="61971"/>
    <lineage>
        <taxon>Eukaryota</taxon>
        <taxon>Metazoa</taxon>
        <taxon>Chordata</taxon>
        <taxon>Craniata</taxon>
        <taxon>Vertebrata</taxon>
        <taxon>Euteleostomi</taxon>
        <taxon>Actinopterygii</taxon>
        <taxon>Chondrostei</taxon>
        <taxon>Acipenseriformes</taxon>
        <taxon>Acipenseridae</taxon>
        <taxon>Huso</taxon>
    </lineage>
</organism>
<keyword evidence="3 9" id="KW-0732">Signal</keyword>
<dbReference type="SMART" id="SM00409">
    <property type="entry name" value="IG"/>
    <property type="match status" value="1"/>
</dbReference>
<feature type="domain" description="Ig-like" evidence="10">
    <location>
        <begin position="18"/>
        <end position="116"/>
    </location>
</feature>
<accession>A0ABR0ZQX6</accession>
<evidence type="ECO:0000256" key="5">
    <source>
        <dbReference type="ARBA" id="ARBA00023136"/>
    </source>
</evidence>
<keyword evidence="8" id="KW-0812">Transmembrane</keyword>
<comment type="subcellular location">
    <subcellularLocation>
        <location evidence="1">Cell membrane</location>
    </subcellularLocation>
</comment>
<keyword evidence="7" id="KW-0325">Glycoprotein</keyword>
<gene>
    <name evidence="11" type="ORF">HHUSO_G10990</name>
</gene>
<feature type="signal peptide" evidence="9">
    <location>
        <begin position="1"/>
        <end position="19"/>
    </location>
</feature>
<proteinExistence type="predicted"/>
<dbReference type="CDD" id="cd00099">
    <property type="entry name" value="IgV"/>
    <property type="match status" value="1"/>
</dbReference>
<dbReference type="SUPFAM" id="SSF48726">
    <property type="entry name" value="Immunoglobulin"/>
    <property type="match status" value="1"/>
</dbReference>
<dbReference type="Gene3D" id="2.60.40.10">
    <property type="entry name" value="Immunoglobulins"/>
    <property type="match status" value="1"/>
</dbReference>
<evidence type="ECO:0000256" key="9">
    <source>
        <dbReference type="SAM" id="SignalP"/>
    </source>
</evidence>
<reference evidence="11 12" key="1">
    <citation type="submission" date="2021-05" db="EMBL/GenBank/DDBJ databases">
        <authorList>
            <person name="Zahm M."/>
            <person name="Klopp C."/>
            <person name="Cabau C."/>
            <person name="Kuhl H."/>
            <person name="Suciu R."/>
            <person name="Ciorpac M."/>
            <person name="Holostenco D."/>
            <person name="Gessner J."/>
            <person name="Wuertz S."/>
            <person name="Hohne C."/>
            <person name="Stock M."/>
            <person name="Gislard M."/>
            <person name="Lluch J."/>
            <person name="Milhes M."/>
            <person name="Lampietro C."/>
            <person name="Lopez Roques C."/>
            <person name="Donnadieu C."/>
            <person name="Du K."/>
            <person name="Schartl M."/>
            <person name="Guiguen Y."/>
        </authorList>
    </citation>
    <scope>NUCLEOTIDE SEQUENCE [LARGE SCALE GENOMIC DNA]</scope>
    <source>
        <strain evidence="11">Hh-F2</strain>
        <tissue evidence="11">Blood</tissue>
    </source>
</reference>
<keyword evidence="6" id="KW-1015">Disulfide bond</keyword>
<keyword evidence="5 8" id="KW-0472">Membrane</keyword>
<evidence type="ECO:0000256" key="8">
    <source>
        <dbReference type="SAM" id="Phobius"/>
    </source>
</evidence>
<dbReference type="InterPro" id="IPR036179">
    <property type="entry name" value="Ig-like_dom_sf"/>
</dbReference>
<name>A0ABR0ZQX6_HUSHU</name>
<feature type="transmembrane region" description="Helical" evidence="8">
    <location>
        <begin position="182"/>
        <end position="205"/>
    </location>
</feature>
<dbReference type="Proteomes" id="UP001369086">
    <property type="component" value="Unassembled WGS sequence"/>
</dbReference>
<evidence type="ECO:0000256" key="2">
    <source>
        <dbReference type="ARBA" id="ARBA00022475"/>
    </source>
</evidence>
<evidence type="ECO:0000259" key="10">
    <source>
        <dbReference type="PROSITE" id="PS50835"/>
    </source>
</evidence>
<protein>
    <recommendedName>
        <fullName evidence="10">Ig-like domain-containing protein</fullName>
    </recommendedName>
</protein>
<keyword evidence="12" id="KW-1185">Reference proteome</keyword>
<dbReference type="PROSITE" id="PS50835">
    <property type="entry name" value="IG_LIKE"/>
    <property type="match status" value="1"/>
</dbReference>
<evidence type="ECO:0000256" key="7">
    <source>
        <dbReference type="ARBA" id="ARBA00023180"/>
    </source>
</evidence>
<comment type="caution">
    <text evidence="11">The sequence shown here is derived from an EMBL/GenBank/DDBJ whole genome shotgun (WGS) entry which is preliminary data.</text>
</comment>
<dbReference type="InterPro" id="IPR013106">
    <property type="entry name" value="Ig_V-set"/>
</dbReference>
<dbReference type="EMBL" id="JAHFZB010000008">
    <property type="protein sequence ID" value="KAK6487205.1"/>
    <property type="molecule type" value="Genomic_DNA"/>
</dbReference>
<evidence type="ECO:0000256" key="1">
    <source>
        <dbReference type="ARBA" id="ARBA00004236"/>
    </source>
</evidence>
<dbReference type="PANTHER" id="PTHR19433">
    <property type="entry name" value="T-CELL RECEPTOR ALPHA CHAIN V REGION-RELATED"/>
    <property type="match status" value="1"/>
</dbReference>
<dbReference type="PANTHER" id="PTHR19433:SF133">
    <property type="entry name" value="IMMUNE-TYPE RECEPTOR 5 PRECURSOR-RELATED"/>
    <property type="match status" value="1"/>
</dbReference>
<keyword evidence="4" id="KW-0391">Immunity</keyword>